<protein>
    <submittedName>
        <fullName evidence="7">Cellulose synthase subunit BcsC-related outer membrane protein</fullName>
    </submittedName>
</protein>
<dbReference type="PANTHER" id="PTHR45586">
    <property type="entry name" value="TPR REPEAT-CONTAINING PROTEIN PA4667"/>
    <property type="match status" value="1"/>
</dbReference>
<dbReference type="Proteomes" id="UP001259982">
    <property type="component" value="Unassembled WGS sequence"/>
</dbReference>
<sequence length="1348" mass="147846">MSRSLVLWVLVSMLTLPAAARQAPAPDGPGQRTLLESAEYWRENARADLARQALEKYLQTRPGDARAWYRLGMLGIRTGEPGRCTAVVRDMLERLPQDPHTSALAGQCRVATDDRLAMAAVRRLAEEERFAEAAEAFRDLFDNDIPAGPLGLEYLQLRERAGDDWSALHQDYRRLAESFPDDHAIQLAFSGHLAERRATARQAIRRLRSRSGDADNRSRVLRYWRTALRQVSDAPDIRRLVAEYLTVDPDNGEFRRMAARLARSDARARAGMLMEAGSYRQAEDLLRPAVSRFPDDPWLRYDLARVLIATDRPAEARAVVESGVTRQPGAPEMRYMAALIYNALAQPAAALAQLEAIPPDSRSDNVRELRGRLAFTVCLEQTGKALLNCATRAERDPERWQRLVDTWFAQDLAAAGLERMARWRDAHDTGPTLDRVWARALARAGRHDEALVVIRRVPAREGAGALSATEFMDWRVRLSLSAFDSDGQTDRLARLTSRLDDAGDEFPAASRHRWLGALHLALGNRAQARNEYQVLIACCQPTPEDRLALAPLLAEAGDRDAAEAQLREAFLAAATPATRATVAQRAVDLLGPAVGRPLLAAALAENPDNAWLRHDLARTLISLGEPDAAGKLMREGVERQPDRAEMRFAAGLILESLGERGAALSQVESVPELERSDGMRALAARMRFERCLTAAGDEPSLLSECETHAGDDPGRRARLTLARIRAGQAGSALAAFQQWRGGQPEDPAIALAALRVYAAAGRDMAFRLLLDDWVGRSGLAPDTRLAFNRAEADWRLARGGDEQALQSVIERLEAAAEQAADPAPPRRLLGDIRMALSQPGRAAEQYALIVDRPAAALTDRIAYAEALYQADRPAAARDQLDRAWSSASTLDEQLAVAAAWRAAPADPAPNPFLATLRDRLPSDHRVTAAAADQALAEDRPADALALLEQAEAQAPPTEQPELASRAQAVRDRRQALLAGGFDLATVPGVAGISDRRLATGMLEWRHPVNWDDQLVLKLDATRMGVGRLTAGDAVDFGQFATLPAGGRDPFFPQPDAEETGLGVGLGYEGDHWRLDLGTTPLGFPEPFLVGGIRYTGQVGRHQWQAGVSRRAVTSTFLSYAGDTDPVSGQFWGAARADGLQLGLARYEATYSYALSLYPHRITGENIPDNQGVIAQARASREVYRRPGLSLSLGAYASHWAYDLNQRFYTFGQGGYYSPQAFTTFSLPVFLQGGINRWSYSVQVGAAYTRSREDDADYYPDRPDLQAAARAAGQTPVYAGGSGSGTSVQLDVSAEYALTNRMAIGARYAINRADFYEPDFFTIYLRHNLGSGTRSLRVPPQRIGPYRDW</sequence>
<evidence type="ECO:0000259" key="6">
    <source>
        <dbReference type="Pfam" id="PF05420"/>
    </source>
</evidence>
<dbReference type="InterPro" id="IPR003921">
    <property type="entry name" value="Cell_synth_C"/>
</dbReference>
<keyword evidence="3" id="KW-0677">Repeat</keyword>
<evidence type="ECO:0000256" key="2">
    <source>
        <dbReference type="ARBA" id="ARBA00022729"/>
    </source>
</evidence>
<accession>A0ABU3B884</accession>
<keyword evidence="8" id="KW-1185">Reference proteome</keyword>
<evidence type="ECO:0000256" key="1">
    <source>
        <dbReference type="ARBA" id="ARBA00003476"/>
    </source>
</evidence>
<dbReference type="Gene3D" id="1.25.40.10">
    <property type="entry name" value="Tetratricopeptide repeat domain"/>
    <property type="match status" value="4"/>
</dbReference>
<reference evidence="7 8" key="1">
    <citation type="submission" date="2023-09" db="EMBL/GenBank/DDBJ databases">
        <authorList>
            <person name="Rey-Velasco X."/>
        </authorList>
    </citation>
    <scope>NUCLEOTIDE SEQUENCE [LARGE SCALE GENOMIC DNA]</scope>
    <source>
        <strain evidence="7 8">P385</strain>
    </source>
</reference>
<name>A0ABU3B884_9GAMM</name>
<dbReference type="InterPro" id="IPR011990">
    <property type="entry name" value="TPR-like_helical_dom_sf"/>
</dbReference>
<dbReference type="InterPro" id="IPR051012">
    <property type="entry name" value="CellSynth/LPSAsmb/PSIAsmb"/>
</dbReference>
<evidence type="ECO:0000256" key="3">
    <source>
        <dbReference type="ARBA" id="ARBA00022737"/>
    </source>
</evidence>
<gene>
    <name evidence="7" type="ORF">RM531_09370</name>
</gene>
<comment type="function">
    <text evidence="1">Required for maximal bacterial cellulose synthesis.</text>
</comment>
<dbReference type="InterPro" id="IPR008410">
    <property type="entry name" value="BCSC_C"/>
</dbReference>
<feature type="signal peptide" evidence="5">
    <location>
        <begin position="1"/>
        <end position="20"/>
    </location>
</feature>
<feature type="chain" id="PRO_5046274664" evidence="5">
    <location>
        <begin position="21"/>
        <end position="1348"/>
    </location>
</feature>
<dbReference type="PANTHER" id="PTHR45586:SF1">
    <property type="entry name" value="LIPOPOLYSACCHARIDE ASSEMBLY PROTEIN B"/>
    <property type="match status" value="1"/>
</dbReference>
<proteinExistence type="predicted"/>
<dbReference type="PRINTS" id="PR01441">
    <property type="entry name" value="CELLSNTHASEC"/>
</dbReference>
<dbReference type="RefSeq" id="WP_311658860.1">
    <property type="nucleotide sequence ID" value="NZ_JAVRHY010000007.1"/>
</dbReference>
<dbReference type="Pfam" id="PF05420">
    <property type="entry name" value="BCSC_C"/>
    <property type="match status" value="1"/>
</dbReference>
<organism evidence="7 8">
    <name type="scientific">Spectribacter acetivorans</name>
    <dbReference type="NCBI Taxonomy" id="3075603"/>
    <lineage>
        <taxon>Bacteria</taxon>
        <taxon>Pseudomonadati</taxon>
        <taxon>Pseudomonadota</taxon>
        <taxon>Gammaproteobacteria</taxon>
        <taxon>Salinisphaerales</taxon>
        <taxon>Salinisphaeraceae</taxon>
        <taxon>Spectribacter</taxon>
    </lineage>
</organism>
<evidence type="ECO:0000313" key="7">
    <source>
        <dbReference type="EMBL" id="MDT0618687.1"/>
    </source>
</evidence>
<dbReference type="SUPFAM" id="SSF48452">
    <property type="entry name" value="TPR-like"/>
    <property type="match status" value="4"/>
</dbReference>
<evidence type="ECO:0000256" key="5">
    <source>
        <dbReference type="SAM" id="SignalP"/>
    </source>
</evidence>
<comment type="caution">
    <text evidence="7">The sequence shown here is derived from an EMBL/GenBank/DDBJ whole genome shotgun (WGS) entry which is preliminary data.</text>
</comment>
<keyword evidence="4" id="KW-0802">TPR repeat</keyword>
<keyword evidence="2 5" id="KW-0732">Signal</keyword>
<evidence type="ECO:0000256" key="4">
    <source>
        <dbReference type="ARBA" id="ARBA00022803"/>
    </source>
</evidence>
<feature type="domain" description="Cellulose synthase operon C C-terminal" evidence="6">
    <location>
        <begin position="998"/>
        <end position="1327"/>
    </location>
</feature>
<dbReference type="EMBL" id="JAVRHY010000007">
    <property type="protein sequence ID" value="MDT0618687.1"/>
    <property type="molecule type" value="Genomic_DNA"/>
</dbReference>
<evidence type="ECO:0000313" key="8">
    <source>
        <dbReference type="Proteomes" id="UP001259982"/>
    </source>
</evidence>
<dbReference type="Pfam" id="PF14559">
    <property type="entry name" value="TPR_19"/>
    <property type="match status" value="2"/>
</dbReference>